<dbReference type="EC" id="1.3.3.4" evidence="2"/>
<evidence type="ECO:0000313" key="2">
    <source>
        <dbReference type="EMBL" id="MBB5847791.1"/>
    </source>
</evidence>
<dbReference type="Gene3D" id="1.10.3110.10">
    <property type="entry name" value="protoporphyrinogen ix oxidase, domain 3"/>
    <property type="match status" value="1"/>
</dbReference>
<dbReference type="SUPFAM" id="SSF54373">
    <property type="entry name" value="FAD-linked reductases, C-terminal domain"/>
    <property type="match status" value="1"/>
</dbReference>
<dbReference type="PANTHER" id="PTHR42923:SF3">
    <property type="entry name" value="PROTOPORPHYRINOGEN OXIDASE"/>
    <property type="match status" value="1"/>
</dbReference>
<dbReference type="InterPro" id="IPR002937">
    <property type="entry name" value="Amino_oxidase"/>
</dbReference>
<gene>
    <name evidence="2" type="ORF">HDA33_000355</name>
</gene>
<feature type="domain" description="Amine oxidase" evidence="1">
    <location>
        <begin position="12"/>
        <end position="308"/>
    </location>
</feature>
<dbReference type="InterPro" id="IPR050464">
    <property type="entry name" value="Zeta_carotene_desat/Oxidored"/>
</dbReference>
<dbReference type="RefSeq" id="WP_184170288.1">
    <property type="nucleotide sequence ID" value="NZ_BAABAG010000010.1"/>
</dbReference>
<reference evidence="2 3" key="1">
    <citation type="submission" date="2020-08" db="EMBL/GenBank/DDBJ databases">
        <title>Sequencing the genomes of 1000 actinobacteria strains.</title>
        <authorList>
            <person name="Klenk H.-P."/>
        </authorList>
    </citation>
    <scope>NUCLEOTIDE SEQUENCE [LARGE SCALE GENOMIC DNA]</scope>
    <source>
        <strain evidence="2 3">DSM 17945</strain>
    </source>
</reference>
<organism evidence="2 3">
    <name type="scientific">Micrococcus endophyticus</name>
    <dbReference type="NCBI Taxonomy" id="455343"/>
    <lineage>
        <taxon>Bacteria</taxon>
        <taxon>Bacillati</taxon>
        <taxon>Actinomycetota</taxon>
        <taxon>Actinomycetes</taxon>
        <taxon>Micrococcales</taxon>
        <taxon>Micrococcaceae</taxon>
        <taxon>Micrococcus</taxon>
    </lineage>
</organism>
<keyword evidence="3" id="KW-1185">Reference proteome</keyword>
<dbReference type="EMBL" id="JACHMW010000001">
    <property type="protein sequence ID" value="MBB5847791.1"/>
    <property type="molecule type" value="Genomic_DNA"/>
</dbReference>
<dbReference type="Pfam" id="PF01593">
    <property type="entry name" value="Amino_oxidase"/>
    <property type="match status" value="1"/>
</dbReference>
<evidence type="ECO:0000259" key="1">
    <source>
        <dbReference type="Pfam" id="PF01593"/>
    </source>
</evidence>
<dbReference type="Gene3D" id="3.90.660.20">
    <property type="entry name" value="Protoporphyrinogen oxidase, mitochondrial, domain 2"/>
    <property type="match status" value="1"/>
</dbReference>
<dbReference type="Proteomes" id="UP000567246">
    <property type="component" value="Unassembled WGS sequence"/>
</dbReference>
<keyword evidence="2" id="KW-0560">Oxidoreductase</keyword>
<name>A0A7W9JH44_9MICC</name>
<dbReference type="PANTHER" id="PTHR42923">
    <property type="entry name" value="PROTOPORPHYRINOGEN OXIDASE"/>
    <property type="match status" value="1"/>
</dbReference>
<protein>
    <submittedName>
        <fullName evidence="2">Oxygen-dependent protoporphyrinogen oxidase</fullName>
        <ecNumber evidence="2">1.3.3.4</ecNumber>
    </submittedName>
</protein>
<evidence type="ECO:0000313" key="3">
    <source>
        <dbReference type="Proteomes" id="UP000567246"/>
    </source>
</evidence>
<sequence>MSGTALVVGGGIAGLVAAHRLCAAGWEVTLAEATSVLGGAVSARFLDVPSHGETGAPESQTLELDAGAESFAVRGTAVRALLEELGLGGKVVAPEPLGSWLHGPAGPVPAPRLGLAGIPGDLEAEDLAAALSGPGLARAREDAVAPMDRWADALAAGEPVTVAAIVADRLGEEVLERLVAPVVAGVHSADPAVVELERVAPGLLASAVEHGGLAAGVAALRGSSTPGSLVAGVDGGMSRVTGRLVDALREAGATVLRGVRVAALSRVPATGGWWAQISDRDDEVVRGLDVDRVVLAVDGATAWDLLAPLSGGDLDPDAGPALGDGVALTTLVVEAPGLDAAPRGTGVLVGAGTDVAAKALTHATAKWAWLREVVARPDHDGVARHPHRHVVRLSYGRSGAEPGGLGHRSTDEELLARAVVDAAALTGVPLSEQDVVARAVVRWRPSIPPQAGPDREAADALIAWSRGQAGLDLVGSWVHGTGLAAVVAGVDRAFDAPTPAG</sequence>
<proteinExistence type="predicted"/>
<comment type="caution">
    <text evidence="2">The sequence shown here is derived from an EMBL/GenBank/DDBJ whole genome shotgun (WGS) entry which is preliminary data.</text>
</comment>
<accession>A0A7W9JH44</accession>
<dbReference type="InterPro" id="IPR036188">
    <property type="entry name" value="FAD/NAD-bd_sf"/>
</dbReference>
<dbReference type="Gene3D" id="3.50.50.60">
    <property type="entry name" value="FAD/NAD(P)-binding domain"/>
    <property type="match status" value="1"/>
</dbReference>
<dbReference type="GO" id="GO:0004729">
    <property type="term" value="F:oxygen-dependent protoporphyrinogen oxidase activity"/>
    <property type="evidence" value="ECO:0007669"/>
    <property type="project" value="UniProtKB-EC"/>
</dbReference>
<dbReference type="AlphaFoldDB" id="A0A7W9JH44"/>
<dbReference type="SUPFAM" id="SSF51905">
    <property type="entry name" value="FAD/NAD(P)-binding domain"/>
    <property type="match status" value="1"/>
</dbReference>